<proteinExistence type="inferred from homology"/>
<dbReference type="Pfam" id="PF00005">
    <property type="entry name" value="ABC_tran"/>
    <property type="match status" value="1"/>
</dbReference>
<dbReference type="GeneID" id="108630082"/>
<keyword evidence="2" id="KW-0813">Transport</keyword>
<dbReference type="Gene3D" id="3.40.50.300">
    <property type="entry name" value="P-loop containing nucleotide triphosphate hydrolases"/>
    <property type="match status" value="1"/>
</dbReference>
<dbReference type="GO" id="GO:0005743">
    <property type="term" value="C:mitochondrial inner membrane"/>
    <property type="evidence" value="ECO:0007669"/>
    <property type="project" value="TreeGrafter"/>
</dbReference>
<gene>
    <name evidence="6" type="primary">LOC108630082</name>
</gene>
<dbReference type="FunFam" id="3.40.50.300:FF:006123">
    <property type="entry name" value="Predicted protein"/>
    <property type="match status" value="1"/>
</dbReference>
<dbReference type="PANTHER" id="PTHR43394">
    <property type="entry name" value="ATP-DEPENDENT PERMEASE MDL1, MITOCHONDRIAL"/>
    <property type="match status" value="1"/>
</dbReference>
<keyword evidence="5" id="KW-1185">Reference proteome</keyword>
<evidence type="ECO:0000256" key="1">
    <source>
        <dbReference type="ARBA" id="ARBA00007577"/>
    </source>
</evidence>
<dbReference type="PANTHER" id="PTHR43394:SF17">
    <property type="entry name" value="MITOCHONDRIAL POTASSIUM CHANNEL ATP-BINDING SUBUNIT"/>
    <property type="match status" value="1"/>
</dbReference>
<accession>A0AAJ7NCM6</accession>
<feature type="domain" description="ABC transporter" evidence="4">
    <location>
        <begin position="40"/>
        <end position="129"/>
    </location>
</feature>
<dbReference type="Proteomes" id="UP000694925">
    <property type="component" value="Unplaced"/>
</dbReference>
<evidence type="ECO:0000256" key="2">
    <source>
        <dbReference type="ARBA" id="ARBA00022448"/>
    </source>
</evidence>
<evidence type="ECO:0000256" key="3">
    <source>
        <dbReference type="ARBA" id="ARBA00023065"/>
    </source>
</evidence>
<dbReference type="InterPro" id="IPR039421">
    <property type="entry name" value="Type_1_exporter"/>
</dbReference>
<comment type="similarity">
    <text evidence="1">Belongs to the ABC transporter superfamily. ABCB family. Multidrug resistance exporter (TC 3.A.1.201) subfamily.</text>
</comment>
<dbReference type="SUPFAM" id="SSF52540">
    <property type="entry name" value="P-loop containing nucleoside triphosphate hydrolases"/>
    <property type="match status" value="1"/>
</dbReference>
<dbReference type="InterPro" id="IPR003439">
    <property type="entry name" value="ABC_transporter-like_ATP-bd"/>
</dbReference>
<dbReference type="InterPro" id="IPR027417">
    <property type="entry name" value="P-loop_NTPase"/>
</dbReference>
<organism evidence="5 6">
    <name type="scientific">Ceratina calcarata</name>
    <dbReference type="NCBI Taxonomy" id="156304"/>
    <lineage>
        <taxon>Eukaryota</taxon>
        <taxon>Metazoa</taxon>
        <taxon>Ecdysozoa</taxon>
        <taxon>Arthropoda</taxon>
        <taxon>Hexapoda</taxon>
        <taxon>Insecta</taxon>
        <taxon>Pterygota</taxon>
        <taxon>Neoptera</taxon>
        <taxon>Endopterygota</taxon>
        <taxon>Hymenoptera</taxon>
        <taxon>Apocrita</taxon>
        <taxon>Aculeata</taxon>
        <taxon>Apoidea</taxon>
        <taxon>Anthophila</taxon>
        <taxon>Apidae</taxon>
        <taxon>Ceratina</taxon>
        <taxon>Zadontomerus</taxon>
    </lineage>
</organism>
<dbReference type="GO" id="GO:0015421">
    <property type="term" value="F:ABC-type oligopeptide transporter activity"/>
    <property type="evidence" value="ECO:0007669"/>
    <property type="project" value="TreeGrafter"/>
</dbReference>
<evidence type="ECO:0000259" key="4">
    <source>
        <dbReference type="Pfam" id="PF00005"/>
    </source>
</evidence>
<evidence type="ECO:0000313" key="6">
    <source>
        <dbReference type="RefSeq" id="XP_017888634.2"/>
    </source>
</evidence>
<dbReference type="GO" id="GO:0005524">
    <property type="term" value="F:ATP binding"/>
    <property type="evidence" value="ECO:0007669"/>
    <property type="project" value="InterPro"/>
</dbReference>
<dbReference type="AlphaFoldDB" id="A0AAJ7NCM6"/>
<evidence type="ECO:0000313" key="5">
    <source>
        <dbReference type="Proteomes" id="UP000694925"/>
    </source>
</evidence>
<dbReference type="KEGG" id="ccal:108630082"/>
<dbReference type="RefSeq" id="XP_017888634.2">
    <property type="nucleotide sequence ID" value="XM_018033145.2"/>
</dbReference>
<dbReference type="GO" id="GO:0006811">
    <property type="term" value="P:monoatomic ion transport"/>
    <property type="evidence" value="ECO:0007669"/>
    <property type="project" value="UniProtKB-KW"/>
</dbReference>
<name>A0AAJ7NCM6_9HYME</name>
<dbReference type="GO" id="GO:0090374">
    <property type="term" value="P:oligopeptide export from mitochondrion"/>
    <property type="evidence" value="ECO:0007669"/>
    <property type="project" value="TreeGrafter"/>
</dbReference>
<protein>
    <submittedName>
        <fullName evidence="6">ATP-binding cassette sub-family B member 8, mitochondrial-like</fullName>
    </submittedName>
</protein>
<reference evidence="6" key="1">
    <citation type="submission" date="2025-08" db="UniProtKB">
        <authorList>
            <consortium name="RefSeq"/>
        </authorList>
    </citation>
    <scope>IDENTIFICATION</scope>
    <source>
        <tissue evidence="6">Whole body</tissue>
    </source>
</reference>
<keyword evidence="3" id="KW-0406">Ion transport</keyword>
<dbReference type="GO" id="GO:0016887">
    <property type="term" value="F:ATP hydrolysis activity"/>
    <property type="evidence" value="ECO:0007669"/>
    <property type="project" value="InterPro"/>
</dbReference>
<sequence>MPPSPMMVSGEIITDQSLAGNITFNQVKFSYPTRPDHIILKHFNLHIPAGKTVAIVGASGNGKSTIGALLERFYDVDDGSIAIDGKDLRSLNASYLRGNVLGYIDQEPILFATSIMENIRYGKPDATDEDVGTILTLDCPRKSF</sequence>